<dbReference type="InterPro" id="IPR002798">
    <property type="entry name" value="SpoIIM-like"/>
</dbReference>
<feature type="transmembrane region" description="Helical" evidence="1">
    <location>
        <begin position="177"/>
        <end position="202"/>
    </location>
</feature>
<feature type="transmembrane region" description="Helical" evidence="1">
    <location>
        <begin position="83"/>
        <end position="106"/>
    </location>
</feature>
<feature type="transmembrane region" description="Helical" evidence="1">
    <location>
        <begin position="56"/>
        <end position="76"/>
    </location>
</feature>
<accession>A0ABY5SAN8</accession>
<name>A0ABY5SAN8_9BACL</name>
<keyword evidence="1" id="KW-1133">Transmembrane helix</keyword>
<evidence type="ECO:0000256" key="1">
    <source>
        <dbReference type="SAM" id="Phobius"/>
    </source>
</evidence>
<keyword evidence="1" id="KW-0812">Transmembrane</keyword>
<proteinExistence type="predicted"/>
<keyword evidence="3" id="KW-1185">Reference proteome</keyword>
<dbReference type="Pfam" id="PF01944">
    <property type="entry name" value="SpoIIM"/>
    <property type="match status" value="1"/>
</dbReference>
<protein>
    <submittedName>
        <fullName evidence="2">Stage II sporulation protein M</fullName>
    </submittedName>
</protein>
<evidence type="ECO:0000313" key="2">
    <source>
        <dbReference type="EMBL" id="UVI29778.1"/>
    </source>
</evidence>
<organism evidence="2 3">
    <name type="scientific">Paenibacillus spongiae</name>
    <dbReference type="NCBI Taxonomy" id="2909671"/>
    <lineage>
        <taxon>Bacteria</taxon>
        <taxon>Bacillati</taxon>
        <taxon>Bacillota</taxon>
        <taxon>Bacilli</taxon>
        <taxon>Bacillales</taxon>
        <taxon>Paenibacillaceae</taxon>
        <taxon>Paenibacillus</taxon>
    </lineage>
</organism>
<dbReference type="Proteomes" id="UP001057877">
    <property type="component" value="Chromosome"/>
</dbReference>
<gene>
    <name evidence="2" type="ORF">L1F29_31050</name>
</gene>
<dbReference type="PANTHER" id="PTHR35337">
    <property type="entry name" value="SLR1478 PROTEIN"/>
    <property type="match status" value="1"/>
</dbReference>
<evidence type="ECO:0000313" key="3">
    <source>
        <dbReference type="Proteomes" id="UP001057877"/>
    </source>
</evidence>
<keyword evidence="1" id="KW-0472">Membrane</keyword>
<dbReference type="EMBL" id="CP091430">
    <property type="protein sequence ID" value="UVI29778.1"/>
    <property type="molecule type" value="Genomic_DNA"/>
</dbReference>
<dbReference type="PANTHER" id="PTHR35337:SF1">
    <property type="entry name" value="SLR1478 PROTEIN"/>
    <property type="match status" value="1"/>
</dbReference>
<dbReference type="RefSeq" id="WP_258385865.1">
    <property type="nucleotide sequence ID" value="NZ_CP091430.1"/>
</dbReference>
<reference evidence="2" key="1">
    <citation type="submission" date="2022-01" db="EMBL/GenBank/DDBJ databases">
        <title>Paenibacillus spongiae sp. nov., isolated from marine sponge.</title>
        <authorList>
            <person name="Li Z."/>
            <person name="Zhang M."/>
        </authorList>
    </citation>
    <scope>NUCLEOTIDE SEQUENCE</scope>
    <source>
        <strain evidence="2">PHS-Z3</strain>
    </source>
</reference>
<feature type="transmembrane region" description="Helical" evidence="1">
    <location>
        <begin position="126"/>
        <end position="145"/>
    </location>
</feature>
<sequence>MFAWRELTGHMKSMRHYLAFSTIILLAGMVVGGTNPMLDTFIRGQIDGLRQVAETIDSSANPTIGFMVFIFFNNVIKSILVMYLGALFGIVPILFLAINGMILGYFVSQAAAQGGDVLFTIVVKGLLPHGILEIPAIIIACAYGLRFGKLSFQGIGAAFGRKPGWGKEVERFVVRTVPVMVLLVVMLLAAAVIESTFTVWLLSR</sequence>